<evidence type="ECO:0000256" key="1">
    <source>
        <dbReference type="ARBA" id="ARBA00009528"/>
    </source>
</evidence>
<dbReference type="GO" id="GO:0006508">
    <property type="term" value="P:proteolysis"/>
    <property type="evidence" value="ECO:0007669"/>
    <property type="project" value="UniProtKB-KW"/>
</dbReference>
<reference evidence="6" key="1">
    <citation type="submission" date="2022-03" db="EMBL/GenBank/DDBJ databases">
        <authorList>
            <person name="Sayadi A."/>
        </authorList>
    </citation>
    <scope>NUCLEOTIDE SEQUENCE</scope>
</reference>
<keyword evidence="2" id="KW-0031">Aminopeptidase</keyword>
<proteinExistence type="inferred from homology"/>
<dbReference type="InterPro" id="IPR011356">
    <property type="entry name" value="Leucine_aapep/pepB"/>
</dbReference>
<evidence type="ECO:0000313" key="6">
    <source>
        <dbReference type="EMBL" id="CAH2005789.1"/>
    </source>
</evidence>
<protein>
    <recommendedName>
        <fullName evidence="5">Cytosol aminopeptidase domain-containing protein</fullName>
    </recommendedName>
</protein>
<dbReference type="GO" id="GO:0070006">
    <property type="term" value="F:metalloaminopeptidase activity"/>
    <property type="evidence" value="ECO:0007669"/>
    <property type="project" value="InterPro"/>
</dbReference>
<keyword evidence="7" id="KW-1185">Reference proteome</keyword>
<comment type="caution">
    <text evidence="6">The sequence shown here is derived from an EMBL/GenBank/DDBJ whole genome shotgun (WGS) entry which is preliminary data.</text>
</comment>
<gene>
    <name evidence="6" type="ORF">ACAOBT_LOCUS28739</name>
</gene>
<dbReference type="SUPFAM" id="SSF53187">
    <property type="entry name" value="Zn-dependent exopeptidases"/>
    <property type="match status" value="1"/>
</dbReference>
<evidence type="ECO:0000313" key="7">
    <source>
        <dbReference type="Proteomes" id="UP001152888"/>
    </source>
</evidence>
<dbReference type="EMBL" id="CAKOFQ010007657">
    <property type="protein sequence ID" value="CAH2005789.1"/>
    <property type="molecule type" value="Genomic_DNA"/>
</dbReference>
<evidence type="ECO:0000256" key="2">
    <source>
        <dbReference type="ARBA" id="ARBA00022438"/>
    </source>
</evidence>
<name>A0A9P0Q0B0_ACAOB</name>
<dbReference type="PANTHER" id="PTHR11963">
    <property type="entry name" value="LEUCINE AMINOPEPTIDASE-RELATED"/>
    <property type="match status" value="1"/>
</dbReference>
<comment type="similarity">
    <text evidence="1">Belongs to the peptidase M17 family.</text>
</comment>
<sequence>MTNDMKHAIGASACGVWSNSEALWEYMLAASMHTGDRVWRFPLWDHFTKLIADHHAVDTKTYGRGGTPRCGENNRVAAFLNEFVPCGDWLHIDSYGVMFSNGEDYPYLRRGMSGRPTRTMVEFLSQLVCHRE</sequence>
<dbReference type="AlphaFoldDB" id="A0A9P0Q0B0"/>
<dbReference type="GO" id="GO:0005737">
    <property type="term" value="C:cytoplasm"/>
    <property type="evidence" value="ECO:0007669"/>
    <property type="project" value="InterPro"/>
</dbReference>
<accession>A0A9P0Q0B0</accession>
<dbReference type="InterPro" id="IPR000819">
    <property type="entry name" value="Peptidase_M17_C"/>
</dbReference>
<keyword evidence="3" id="KW-0645">Protease</keyword>
<dbReference type="Pfam" id="PF00883">
    <property type="entry name" value="Peptidase_M17"/>
    <property type="match status" value="1"/>
</dbReference>
<dbReference type="OrthoDB" id="412814at2759"/>
<evidence type="ECO:0000256" key="3">
    <source>
        <dbReference type="ARBA" id="ARBA00022670"/>
    </source>
</evidence>
<dbReference type="GO" id="GO:0030145">
    <property type="term" value="F:manganese ion binding"/>
    <property type="evidence" value="ECO:0007669"/>
    <property type="project" value="InterPro"/>
</dbReference>
<dbReference type="Gene3D" id="3.40.630.10">
    <property type="entry name" value="Zn peptidases"/>
    <property type="match status" value="1"/>
</dbReference>
<dbReference type="Proteomes" id="UP001152888">
    <property type="component" value="Unassembled WGS sequence"/>
</dbReference>
<keyword evidence="4" id="KW-0378">Hydrolase</keyword>
<dbReference type="PANTHER" id="PTHR11963:SF25">
    <property type="entry name" value="CYTOSOL AMINOPEPTIDASE"/>
    <property type="match status" value="1"/>
</dbReference>
<feature type="domain" description="Cytosol aminopeptidase" evidence="5">
    <location>
        <begin position="1"/>
        <end position="121"/>
    </location>
</feature>
<organism evidence="6 7">
    <name type="scientific">Acanthoscelides obtectus</name>
    <name type="common">Bean weevil</name>
    <name type="synonym">Bruchus obtectus</name>
    <dbReference type="NCBI Taxonomy" id="200917"/>
    <lineage>
        <taxon>Eukaryota</taxon>
        <taxon>Metazoa</taxon>
        <taxon>Ecdysozoa</taxon>
        <taxon>Arthropoda</taxon>
        <taxon>Hexapoda</taxon>
        <taxon>Insecta</taxon>
        <taxon>Pterygota</taxon>
        <taxon>Neoptera</taxon>
        <taxon>Endopterygota</taxon>
        <taxon>Coleoptera</taxon>
        <taxon>Polyphaga</taxon>
        <taxon>Cucujiformia</taxon>
        <taxon>Chrysomeloidea</taxon>
        <taxon>Chrysomelidae</taxon>
        <taxon>Bruchinae</taxon>
        <taxon>Bruchini</taxon>
        <taxon>Acanthoscelides</taxon>
    </lineage>
</organism>
<evidence type="ECO:0000259" key="5">
    <source>
        <dbReference type="Pfam" id="PF00883"/>
    </source>
</evidence>
<evidence type="ECO:0000256" key="4">
    <source>
        <dbReference type="ARBA" id="ARBA00022801"/>
    </source>
</evidence>